<sequence length="96" mass="10667">MSITVKDVEHIANLSRLILSDEQKVKMADSLGKILNFANELQELDVENVAPTTHSMPLKNVLREDEASTWLTQHEALSHAPDQESGQFKVPAVMEG</sequence>
<evidence type="ECO:0000313" key="9">
    <source>
        <dbReference type="Proteomes" id="UP000245634"/>
    </source>
</evidence>
<dbReference type="GO" id="GO:0016740">
    <property type="term" value="F:transferase activity"/>
    <property type="evidence" value="ECO:0007669"/>
    <property type="project" value="UniProtKB-KW"/>
</dbReference>
<dbReference type="PANTHER" id="PTHR15004">
    <property type="entry name" value="GLUTAMYL-TRNA(GLN) AMIDOTRANSFERASE SUBUNIT C, MITOCHONDRIAL"/>
    <property type="match status" value="1"/>
</dbReference>
<dbReference type="Proteomes" id="UP000245634">
    <property type="component" value="Unassembled WGS sequence"/>
</dbReference>
<dbReference type="GO" id="GO:0070681">
    <property type="term" value="P:glutaminyl-tRNAGln biosynthesis via transamidation"/>
    <property type="evidence" value="ECO:0007669"/>
    <property type="project" value="TreeGrafter"/>
</dbReference>
<dbReference type="Pfam" id="PF02686">
    <property type="entry name" value="GatC"/>
    <property type="match status" value="1"/>
</dbReference>
<dbReference type="HAMAP" id="MF_00122">
    <property type="entry name" value="GatC"/>
    <property type="match status" value="1"/>
</dbReference>
<dbReference type="InterPro" id="IPR003837">
    <property type="entry name" value="GatC"/>
</dbReference>
<comment type="caution">
    <text evidence="8">The sequence shown here is derived from an EMBL/GenBank/DDBJ whole genome shotgun (WGS) entry which is preliminary data.</text>
</comment>
<evidence type="ECO:0000256" key="3">
    <source>
        <dbReference type="ARBA" id="ARBA00024799"/>
    </source>
</evidence>
<comment type="similarity">
    <text evidence="1 6">Belongs to the GatC family.</text>
</comment>
<keyword evidence="8" id="KW-0808">Transferase</keyword>
<dbReference type="GO" id="GO:0050566">
    <property type="term" value="F:asparaginyl-tRNA synthase (glutamine-hydrolyzing) activity"/>
    <property type="evidence" value="ECO:0007669"/>
    <property type="project" value="RHEA"/>
</dbReference>
<dbReference type="NCBIfam" id="TIGR00135">
    <property type="entry name" value="gatC"/>
    <property type="match status" value="1"/>
</dbReference>
<dbReference type="EMBL" id="QGGL01000004">
    <property type="protein sequence ID" value="PWK14813.1"/>
    <property type="molecule type" value="Genomic_DNA"/>
</dbReference>
<dbReference type="SUPFAM" id="SSF141000">
    <property type="entry name" value="Glu-tRNAGln amidotransferase C subunit"/>
    <property type="match status" value="1"/>
</dbReference>
<evidence type="ECO:0000256" key="2">
    <source>
        <dbReference type="ARBA" id="ARBA00011123"/>
    </source>
</evidence>
<reference evidence="8 9" key="1">
    <citation type="submission" date="2018-05" db="EMBL/GenBank/DDBJ databases">
        <title>Genomic Encyclopedia of Type Strains, Phase IV (KMG-IV): sequencing the most valuable type-strain genomes for metagenomic binning, comparative biology and taxonomic classification.</title>
        <authorList>
            <person name="Goeker M."/>
        </authorList>
    </citation>
    <scope>NUCLEOTIDE SEQUENCE [LARGE SCALE GENOMIC DNA]</scope>
    <source>
        <strain evidence="8 9">DSM 18773</strain>
    </source>
</reference>
<dbReference type="EC" id="6.3.5.-" evidence="6"/>
<keyword evidence="6" id="KW-0067">ATP-binding</keyword>
<dbReference type="AlphaFoldDB" id="A0A316DCA6"/>
<dbReference type="OrthoDB" id="9813938at2"/>
<dbReference type="InterPro" id="IPR036113">
    <property type="entry name" value="Asp/Glu-ADT_sf_sub_c"/>
</dbReference>
<proteinExistence type="inferred from homology"/>
<protein>
    <recommendedName>
        <fullName evidence="6">Aspartyl/glutamyl-tRNA(Asn/Gln) amidotransferase subunit C</fullName>
        <shortName evidence="6">Asp/Glu-ADT subunit C</shortName>
        <ecNumber evidence="6">6.3.5.-</ecNumber>
    </recommendedName>
</protein>
<comment type="subunit">
    <text evidence="2 6">Heterotrimer of A, B and C subunits.</text>
</comment>
<comment type="function">
    <text evidence="3 6">Allows the formation of correctly charged Asn-tRNA(Asn) or Gln-tRNA(Gln) through the transamidation of misacylated Asp-tRNA(Asn) or Glu-tRNA(Gln) in organisms which lack either or both of asparaginyl-tRNA or glutaminyl-tRNA synthetases. The reaction takes place in the presence of glutamine and ATP through an activated phospho-Asp-tRNA(Asn) or phospho-Glu-tRNA(Gln).</text>
</comment>
<dbReference type="GO" id="GO:0005524">
    <property type="term" value="F:ATP binding"/>
    <property type="evidence" value="ECO:0007669"/>
    <property type="project" value="UniProtKB-KW"/>
</dbReference>
<accession>A0A316DCA6</accession>
<evidence type="ECO:0000256" key="5">
    <source>
        <dbReference type="ARBA" id="ARBA00047913"/>
    </source>
</evidence>
<comment type="catalytic activity">
    <reaction evidence="4 6">
        <text>L-aspartyl-tRNA(Asn) + L-glutamine + ATP + H2O = L-asparaginyl-tRNA(Asn) + L-glutamate + ADP + phosphate + 2 H(+)</text>
        <dbReference type="Rhea" id="RHEA:14513"/>
        <dbReference type="Rhea" id="RHEA-COMP:9674"/>
        <dbReference type="Rhea" id="RHEA-COMP:9677"/>
        <dbReference type="ChEBI" id="CHEBI:15377"/>
        <dbReference type="ChEBI" id="CHEBI:15378"/>
        <dbReference type="ChEBI" id="CHEBI:29985"/>
        <dbReference type="ChEBI" id="CHEBI:30616"/>
        <dbReference type="ChEBI" id="CHEBI:43474"/>
        <dbReference type="ChEBI" id="CHEBI:58359"/>
        <dbReference type="ChEBI" id="CHEBI:78515"/>
        <dbReference type="ChEBI" id="CHEBI:78516"/>
        <dbReference type="ChEBI" id="CHEBI:456216"/>
    </reaction>
</comment>
<dbReference type="GO" id="GO:0006412">
    <property type="term" value="P:translation"/>
    <property type="evidence" value="ECO:0007669"/>
    <property type="project" value="UniProtKB-UniRule"/>
</dbReference>
<keyword evidence="6" id="KW-0547">Nucleotide-binding</keyword>
<evidence type="ECO:0000256" key="6">
    <source>
        <dbReference type="HAMAP-Rule" id="MF_00122"/>
    </source>
</evidence>
<evidence type="ECO:0000256" key="7">
    <source>
        <dbReference type="SAM" id="MobiDB-lite"/>
    </source>
</evidence>
<evidence type="ECO:0000313" key="8">
    <source>
        <dbReference type="EMBL" id="PWK14813.1"/>
    </source>
</evidence>
<organism evidence="8 9">
    <name type="scientific">Tumebacillus permanentifrigoris</name>
    <dbReference type="NCBI Taxonomy" id="378543"/>
    <lineage>
        <taxon>Bacteria</taxon>
        <taxon>Bacillati</taxon>
        <taxon>Bacillota</taxon>
        <taxon>Bacilli</taxon>
        <taxon>Bacillales</taxon>
        <taxon>Alicyclobacillaceae</taxon>
        <taxon>Tumebacillus</taxon>
    </lineage>
</organism>
<dbReference type="Gene3D" id="1.10.20.60">
    <property type="entry name" value="Glu-tRNAGln amidotransferase C subunit, N-terminal domain"/>
    <property type="match status" value="1"/>
</dbReference>
<comment type="catalytic activity">
    <reaction evidence="5 6">
        <text>L-glutamyl-tRNA(Gln) + L-glutamine + ATP + H2O = L-glutaminyl-tRNA(Gln) + L-glutamate + ADP + phosphate + H(+)</text>
        <dbReference type="Rhea" id="RHEA:17521"/>
        <dbReference type="Rhea" id="RHEA-COMP:9681"/>
        <dbReference type="Rhea" id="RHEA-COMP:9684"/>
        <dbReference type="ChEBI" id="CHEBI:15377"/>
        <dbReference type="ChEBI" id="CHEBI:15378"/>
        <dbReference type="ChEBI" id="CHEBI:29985"/>
        <dbReference type="ChEBI" id="CHEBI:30616"/>
        <dbReference type="ChEBI" id="CHEBI:43474"/>
        <dbReference type="ChEBI" id="CHEBI:58359"/>
        <dbReference type="ChEBI" id="CHEBI:78520"/>
        <dbReference type="ChEBI" id="CHEBI:78521"/>
        <dbReference type="ChEBI" id="CHEBI:456216"/>
    </reaction>
</comment>
<keyword evidence="6" id="KW-0648">Protein biosynthesis</keyword>
<dbReference type="RefSeq" id="WP_109687117.1">
    <property type="nucleotide sequence ID" value="NZ_QGGL01000004.1"/>
</dbReference>
<evidence type="ECO:0000256" key="4">
    <source>
        <dbReference type="ARBA" id="ARBA00047380"/>
    </source>
</evidence>
<dbReference type="GO" id="GO:0006450">
    <property type="term" value="P:regulation of translational fidelity"/>
    <property type="evidence" value="ECO:0007669"/>
    <property type="project" value="InterPro"/>
</dbReference>
<evidence type="ECO:0000256" key="1">
    <source>
        <dbReference type="ARBA" id="ARBA00010757"/>
    </source>
</evidence>
<feature type="region of interest" description="Disordered" evidence="7">
    <location>
        <begin position="77"/>
        <end position="96"/>
    </location>
</feature>
<dbReference type="PANTHER" id="PTHR15004:SF0">
    <property type="entry name" value="GLUTAMYL-TRNA(GLN) AMIDOTRANSFERASE SUBUNIT C, MITOCHONDRIAL"/>
    <property type="match status" value="1"/>
</dbReference>
<name>A0A316DCA6_9BACL</name>
<dbReference type="GO" id="GO:0050567">
    <property type="term" value="F:glutaminyl-tRNA synthase (glutamine-hydrolyzing) activity"/>
    <property type="evidence" value="ECO:0007669"/>
    <property type="project" value="UniProtKB-UniRule"/>
</dbReference>
<gene>
    <name evidence="6" type="primary">gatC</name>
    <name evidence="8" type="ORF">C7459_10410</name>
</gene>
<keyword evidence="6" id="KW-0436">Ligase</keyword>
<keyword evidence="9" id="KW-1185">Reference proteome</keyword>